<name>A0A4P7PIC4_9PSED</name>
<evidence type="ECO:0000256" key="5">
    <source>
        <dbReference type="SAM" id="Phobius"/>
    </source>
</evidence>
<keyword evidence="2 5" id="KW-0812">Transmembrane</keyword>
<proteinExistence type="predicted"/>
<evidence type="ECO:0000256" key="3">
    <source>
        <dbReference type="ARBA" id="ARBA00022989"/>
    </source>
</evidence>
<keyword evidence="4 5" id="KW-0472">Membrane</keyword>
<protein>
    <recommendedName>
        <fullName evidence="8">DoxX-like family protein</fullName>
    </recommendedName>
</protein>
<feature type="transmembrane region" description="Helical" evidence="5">
    <location>
        <begin position="73"/>
        <end position="91"/>
    </location>
</feature>
<reference evidence="6 7" key="1">
    <citation type="journal article" date="2019" name="Front. Microbiol.">
        <title>In silico and Genetic Analyses of Cyclic Lipopeptide Synthetic Gene Clusters in Pseudomonas sp. 11K1.</title>
        <authorList>
            <person name="Zhao H."/>
            <person name="Liu Y.P."/>
            <person name="Zhang L.Q."/>
        </authorList>
    </citation>
    <scope>NUCLEOTIDE SEQUENCE [LARGE SCALE GENOMIC DNA]</scope>
    <source>
        <strain evidence="6 7">11K1</strain>
    </source>
</reference>
<feature type="transmembrane region" description="Helical" evidence="5">
    <location>
        <begin position="6"/>
        <end position="27"/>
    </location>
</feature>
<dbReference type="RefSeq" id="WP_135846002.1">
    <property type="nucleotide sequence ID" value="NZ_CP035088.1"/>
</dbReference>
<organism evidence="6 7">
    <name type="scientific">Pseudomonas viciae</name>
    <dbReference type="NCBI Taxonomy" id="2505979"/>
    <lineage>
        <taxon>Bacteria</taxon>
        <taxon>Pseudomonadati</taxon>
        <taxon>Pseudomonadota</taxon>
        <taxon>Gammaproteobacteria</taxon>
        <taxon>Pseudomonadales</taxon>
        <taxon>Pseudomonadaceae</taxon>
        <taxon>Pseudomonas</taxon>
    </lineage>
</organism>
<dbReference type="OrthoDB" id="7960583at2"/>
<dbReference type="InterPro" id="IPR032808">
    <property type="entry name" value="DoxX"/>
</dbReference>
<evidence type="ECO:0008006" key="8">
    <source>
        <dbReference type="Google" id="ProtNLM"/>
    </source>
</evidence>
<dbReference type="Pfam" id="PF13564">
    <property type="entry name" value="DoxX_2"/>
    <property type="match status" value="1"/>
</dbReference>
<accession>A0A4P7PIC4</accession>
<feature type="transmembrane region" description="Helical" evidence="5">
    <location>
        <begin position="39"/>
        <end position="61"/>
    </location>
</feature>
<evidence type="ECO:0000313" key="7">
    <source>
        <dbReference type="Proteomes" id="UP000296468"/>
    </source>
</evidence>
<evidence type="ECO:0000313" key="6">
    <source>
        <dbReference type="EMBL" id="QBZ90479.1"/>
    </source>
</evidence>
<dbReference type="GO" id="GO:0016020">
    <property type="term" value="C:membrane"/>
    <property type="evidence" value="ECO:0007669"/>
    <property type="project" value="UniProtKB-SubCell"/>
</dbReference>
<dbReference type="AlphaFoldDB" id="A0A4P7PIC4"/>
<sequence length="136" mass="14528">MTTAYIYWISTALLSLLYFASAGLYIAKGDFVRKAQADLGYSAPFLVPLMIVVKILGPLAILGHFNVALSDLAYAGMFYHLILSGMAHLGARKPKDALPAALGLIFLVVSFATQNAAREVQSPYAPATTVFSASLN</sequence>
<keyword evidence="3 5" id="KW-1133">Transmembrane helix</keyword>
<comment type="subcellular location">
    <subcellularLocation>
        <location evidence="1">Membrane</location>
        <topology evidence="1">Multi-pass membrane protein</topology>
    </subcellularLocation>
</comment>
<feature type="transmembrane region" description="Helical" evidence="5">
    <location>
        <begin position="98"/>
        <end position="117"/>
    </location>
</feature>
<evidence type="ECO:0000256" key="1">
    <source>
        <dbReference type="ARBA" id="ARBA00004141"/>
    </source>
</evidence>
<dbReference type="KEGG" id="pvk:EPZ47_17745"/>
<dbReference type="EMBL" id="CP035088">
    <property type="protein sequence ID" value="QBZ90479.1"/>
    <property type="molecule type" value="Genomic_DNA"/>
</dbReference>
<dbReference type="Proteomes" id="UP000296468">
    <property type="component" value="Chromosome"/>
</dbReference>
<evidence type="ECO:0000256" key="2">
    <source>
        <dbReference type="ARBA" id="ARBA00022692"/>
    </source>
</evidence>
<evidence type="ECO:0000256" key="4">
    <source>
        <dbReference type="ARBA" id="ARBA00023136"/>
    </source>
</evidence>
<gene>
    <name evidence="6" type="ORF">EPZ47_17745</name>
</gene>